<gene>
    <name evidence="3" type="ORF">HK439_15635</name>
</gene>
<dbReference type="Proteomes" id="UP000598467">
    <property type="component" value="Unassembled WGS sequence"/>
</dbReference>
<dbReference type="Gene3D" id="3.40.50.300">
    <property type="entry name" value="P-loop containing nucleotide triphosphate hydrolases"/>
    <property type="match status" value="1"/>
</dbReference>
<dbReference type="GO" id="GO:0016887">
    <property type="term" value="F:ATP hydrolysis activity"/>
    <property type="evidence" value="ECO:0007669"/>
    <property type="project" value="InterPro"/>
</dbReference>
<keyword evidence="1" id="KW-0547">Nucleotide-binding</keyword>
<dbReference type="EMBL" id="JABFCZ010000017">
    <property type="protein sequence ID" value="MBD1547700.1"/>
    <property type="molecule type" value="Genomic_DNA"/>
</dbReference>
<name>A0A926P1J9_9HYPH</name>
<dbReference type="InterPro" id="IPR027417">
    <property type="entry name" value="P-loop_NTPase"/>
</dbReference>
<evidence type="ECO:0000313" key="4">
    <source>
        <dbReference type="Proteomes" id="UP000598467"/>
    </source>
</evidence>
<dbReference type="GO" id="GO:0005524">
    <property type="term" value="F:ATP binding"/>
    <property type="evidence" value="ECO:0007669"/>
    <property type="project" value="UniProtKB-KW"/>
</dbReference>
<dbReference type="SUPFAM" id="SSF52540">
    <property type="entry name" value="P-loop containing nucleoside triphosphate hydrolases"/>
    <property type="match status" value="1"/>
</dbReference>
<protein>
    <submittedName>
        <fullName evidence="3">Cell division protein ZapE</fullName>
    </submittedName>
</protein>
<evidence type="ECO:0000256" key="1">
    <source>
        <dbReference type="ARBA" id="ARBA00022741"/>
    </source>
</evidence>
<dbReference type="AlphaFoldDB" id="A0A926P1J9"/>
<dbReference type="InterPro" id="IPR005654">
    <property type="entry name" value="ATPase_AFG1-like"/>
</dbReference>
<dbReference type="PANTHER" id="PTHR12169:SF6">
    <property type="entry name" value="AFG1-LIKE ATPASE"/>
    <property type="match status" value="1"/>
</dbReference>
<proteinExistence type="predicted"/>
<keyword evidence="3" id="KW-0131">Cell cycle</keyword>
<keyword evidence="2" id="KW-0067">ATP-binding</keyword>
<sequence>MRQFVPADPAAGTADVAFSHGAPVLKVELPVNRALEARYNALVAAGEITRDGAQIEAVRKLDLLNSRLAEVRLASKKSSLGWLFGRNKDLWKDVTGLYMWGGVGRGKTMLMDLFFEVTVIRRKRRAHFHEFMADVHDRIYAHRQALKRGEVKGDDPIGPVADQIAVETRLLCFDEFSVTDIADAMILGRLFARLFELGVVVVATSNVDPKDLYKDGLNRQLFLPFIDLLTRHVEVAKLDSPTDYRLDKLAGAPVYVTPLGPEADEKIGDLWHKLTNGVTPHREELENKGRKIPVGRVASGVARFTFEELCSRPLGASDYLRIAHAYRTVFIENIPVMDKPRRNEAKRFINLIDTFYDSGVKVIISAEAEPTGLYVAPDGTEAFEFDRTVSRLIEMRSEAYLTGENHHGQS</sequence>
<organism evidence="3 4">
    <name type="scientific">Roseibium aggregatum</name>
    <dbReference type="NCBI Taxonomy" id="187304"/>
    <lineage>
        <taxon>Bacteria</taxon>
        <taxon>Pseudomonadati</taxon>
        <taxon>Pseudomonadota</taxon>
        <taxon>Alphaproteobacteria</taxon>
        <taxon>Hyphomicrobiales</taxon>
        <taxon>Stappiaceae</taxon>
        <taxon>Roseibium</taxon>
    </lineage>
</organism>
<dbReference type="PANTHER" id="PTHR12169">
    <property type="entry name" value="ATPASE N2B"/>
    <property type="match status" value="1"/>
</dbReference>
<keyword evidence="3" id="KW-0132">Cell division</keyword>
<evidence type="ECO:0000256" key="2">
    <source>
        <dbReference type="ARBA" id="ARBA00022840"/>
    </source>
</evidence>
<dbReference type="NCBIfam" id="NF040713">
    <property type="entry name" value="ZapE"/>
    <property type="match status" value="1"/>
</dbReference>
<dbReference type="GO" id="GO:0005737">
    <property type="term" value="C:cytoplasm"/>
    <property type="evidence" value="ECO:0007669"/>
    <property type="project" value="TreeGrafter"/>
</dbReference>
<comment type="caution">
    <text evidence="3">The sequence shown here is derived from an EMBL/GenBank/DDBJ whole genome shotgun (WGS) entry which is preliminary data.</text>
</comment>
<reference evidence="3" key="1">
    <citation type="submission" date="2020-05" db="EMBL/GenBank/DDBJ databases">
        <title>Identification of trans-AT polyketide cluster in two marine bacteria, producers of a novel glutaramide-containing polyketide sesbanimide D and analogs.</title>
        <authorList>
            <person name="Kacar D."/>
            <person name="Rodriguez P."/>
            <person name="Canedo L."/>
            <person name="Gonzalez E."/>
            <person name="Galan B."/>
            <person name="De La Calle F."/>
            <person name="Garcia J.L."/>
        </authorList>
    </citation>
    <scope>NUCLEOTIDE SEQUENCE</scope>
    <source>
        <strain evidence="3">PHM038</strain>
    </source>
</reference>
<dbReference type="GO" id="GO:0051301">
    <property type="term" value="P:cell division"/>
    <property type="evidence" value="ECO:0007669"/>
    <property type="project" value="UniProtKB-KW"/>
</dbReference>
<dbReference type="Pfam" id="PF03969">
    <property type="entry name" value="AFG1_ATPase"/>
    <property type="match status" value="1"/>
</dbReference>
<evidence type="ECO:0000313" key="3">
    <source>
        <dbReference type="EMBL" id="MBD1547700.1"/>
    </source>
</evidence>
<accession>A0A926P1J9</accession>